<evidence type="ECO:0000256" key="18">
    <source>
        <dbReference type="PIRNR" id="PIRNR017184"/>
    </source>
</evidence>
<feature type="binding site" evidence="17">
    <location>
        <position position="113"/>
    </location>
    <ligand>
        <name>K(+)</name>
        <dbReference type="ChEBI" id="CHEBI:29103"/>
    </ligand>
</feature>
<dbReference type="PANTHER" id="PTHR12592">
    <property type="entry name" value="ATP-DEPENDENT (S)-NAD(P)H-HYDRATE DEHYDRATASE FAMILY MEMBER"/>
    <property type="match status" value="1"/>
</dbReference>
<comment type="function">
    <text evidence="17">Catalyzes the epimerization of the S- and R-forms of NAD(P)HX, a damaged form of NAD(P)H that is a result of enzymatic or heat-dependent hydration. This is a prerequisite for the S-specific NAD(P)H-hydrate dehydratase to allow the repair of both epimers of NAD(P)HX.</text>
</comment>
<evidence type="ECO:0000256" key="17">
    <source>
        <dbReference type="HAMAP-Rule" id="MF_01966"/>
    </source>
</evidence>
<dbReference type="GO" id="GO:0052856">
    <property type="term" value="F:NAD(P)HX epimerase activity"/>
    <property type="evidence" value="ECO:0007669"/>
    <property type="project" value="UniProtKB-UniRule"/>
</dbReference>
<dbReference type="PROSITE" id="PS01050">
    <property type="entry name" value="YJEF_C_2"/>
    <property type="match status" value="1"/>
</dbReference>
<feature type="binding site" evidence="17">
    <location>
        <position position="146"/>
    </location>
    <ligand>
        <name>(6S)-NADPHX</name>
        <dbReference type="ChEBI" id="CHEBI:64076"/>
    </ligand>
</feature>
<dbReference type="Gene3D" id="3.40.50.10260">
    <property type="entry name" value="YjeF N-terminal domain"/>
    <property type="match status" value="1"/>
</dbReference>
<feature type="binding site" evidence="17">
    <location>
        <begin position="117"/>
        <end position="123"/>
    </location>
    <ligand>
        <name>(6S)-NADPHX</name>
        <dbReference type="ChEBI" id="CHEBI:64076"/>
    </ligand>
</feature>
<accession>I3Y066</accession>
<keyword evidence="5 17" id="KW-0479">Metal-binding</keyword>
<dbReference type="HOGENOM" id="CLU_024853_4_2_7"/>
<dbReference type="InterPro" id="IPR000631">
    <property type="entry name" value="CARKD"/>
</dbReference>
<evidence type="ECO:0000259" key="19">
    <source>
        <dbReference type="PROSITE" id="PS51383"/>
    </source>
</evidence>
<evidence type="ECO:0000256" key="10">
    <source>
        <dbReference type="ARBA" id="ARBA00023027"/>
    </source>
</evidence>
<dbReference type="SUPFAM" id="SSF53613">
    <property type="entry name" value="Ribokinase-like"/>
    <property type="match status" value="1"/>
</dbReference>
<evidence type="ECO:0000256" key="3">
    <source>
        <dbReference type="ARBA" id="ARBA00006001"/>
    </source>
</evidence>
<reference evidence="21 22" key="1">
    <citation type="submission" date="2012-06" db="EMBL/GenBank/DDBJ databases">
        <title>Complete sequence of Sulfurospirillum barnesii SES-3.</title>
        <authorList>
            <consortium name="US DOE Joint Genome Institute"/>
            <person name="Lucas S."/>
            <person name="Han J."/>
            <person name="Lapidus A."/>
            <person name="Cheng J.-F."/>
            <person name="Goodwin L."/>
            <person name="Pitluck S."/>
            <person name="Peters L."/>
            <person name="Ovchinnikova G."/>
            <person name="Lu M."/>
            <person name="Detter J.C."/>
            <person name="Han C."/>
            <person name="Tapia R."/>
            <person name="Land M."/>
            <person name="Hauser L."/>
            <person name="Kyrpides N."/>
            <person name="Ivanova N."/>
            <person name="Pagani I."/>
            <person name="Stolz J."/>
            <person name="Arkin A."/>
            <person name="Dehal P."/>
            <person name="Oremland R."/>
            <person name="Saltikov C."/>
            <person name="Basu P."/>
            <person name="Hollibaugh J."/>
            <person name="Newman D."/>
            <person name="Stolyar S."/>
            <person name="Hazen T."/>
            <person name="Woyke T."/>
        </authorList>
    </citation>
    <scope>NUCLEOTIDE SEQUENCE [LARGE SCALE GENOMIC DNA]</scope>
    <source>
        <strain evidence="22">ATCC 700032 / DSM 10660 / SES-3</strain>
    </source>
</reference>
<evidence type="ECO:0000256" key="4">
    <source>
        <dbReference type="ARBA" id="ARBA00009524"/>
    </source>
</evidence>
<protein>
    <recommendedName>
        <fullName evidence="17">NAD(P)H-hydrate epimerase</fullName>
        <ecNumber evidence="17">5.1.99.6</ecNumber>
    </recommendedName>
    <alternativeName>
        <fullName evidence="17">NAD(P)HX epimerase</fullName>
    </alternativeName>
</protein>
<dbReference type="PANTHER" id="PTHR12592:SF0">
    <property type="entry name" value="ATP-DEPENDENT (S)-NAD(P)H-HYDRATE DEHYDRATASE"/>
    <property type="match status" value="1"/>
</dbReference>
<comment type="similarity">
    <text evidence="3 18">In the N-terminal section; belongs to the NnrE/AIBP family.</text>
</comment>
<dbReference type="GO" id="GO:0046872">
    <property type="term" value="F:metal ion binding"/>
    <property type="evidence" value="ECO:0007669"/>
    <property type="project" value="UniProtKB-UniRule"/>
</dbReference>
<keyword evidence="6 17" id="KW-0547">Nucleotide-binding</keyword>
<name>I3Y066_SULBS</name>
<dbReference type="InterPro" id="IPR029056">
    <property type="entry name" value="Ribokinase-like"/>
</dbReference>
<keyword evidence="8 17" id="KW-0521">NADP</keyword>
<evidence type="ECO:0000256" key="8">
    <source>
        <dbReference type="ARBA" id="ARBA00022857"/>
    </source>
</evidence>
<evidence type="ECO:0000256" key="16">
    <source>
        <dbReference type="ARBA" id="ARBA00049209"/>
    </source>
</evidence>
<feature type="domain" description="YjeF C-terminal" evidence="19">
    <location>
        <begin position="210"/>
        <end position="465"/>
    </location>
</feature>
<gene>
    <name evidence="17" type="primary">nnrE</name>
    <name evidence="21" type="ordered locus">Sulba_2315</name>
</gene>
<evidence type="ECO:0000256" key="12">
    <source>
        <dbReference type="ARBA" id="ARBA00023239"/>
    </source>
</evidence>
<dbReference type="GO" id="GO:0110051">
    <property type="term" value="P:metabolite repair"/>
    <property type="evidence" value="ECO:0007669"/>
    <property type="project" value="TreeGrafter"/>
</dbReference>
<comment type="catalytic activity">
    <reaction evidence="16 18">
        <text>(6S)-NADPHX + ADP = AMP + phosphate + NADPH + H(+)</text>
        <dbReference type="Rhea" id="RHEA:32235"/>
        <dbReference type="ChEBI" id="CHEBI:15378"/>
        <dbReference type="ChEBI" id="CHEBI:43474"/>
        <dbReference type="ChEBI" id="CHEBI:57783"/>
        <dbReference type="ChEBI" id="CHEBI:64076"/>
        <dbReference type="ChEBI" id="CHEBI:456215"/>
        <dbReference type="ChEBI" id="CHEBI:456216"/>
        <dbReference type="EC" id="4.2.1.136"/>
    </reaction>
</comment>
<keyword evidence="9 17" id="KW-0630">Potassium</keyword>
<dbReference type="eggNOG" id="COG0062">
    <property type="taxonomic scope" value="Bacteria"/>
</dbReference>
<dbReference type="PROSITE" id="PS51385">
    <property type="entry name" value="YJEF_N"/>
    <property type="match status" value="1"/>
</dbReference>
<evidence type="ECO:0000256" key="9">
    <source>
        <dbReference type="ARBA" id="ARBA00022958"/>
    </source>
</evidence>
<dbReference type="AlphaFoldDB" id="I3Y066"/>
<dbReference type="HAMAP" id="MF_01966">
    <property type="entry name" value="NADHX_epimerase"/>
    <property type="match status" value="1"/>
</dbReference>
<comment type="catalytic activity">
    <reaction evidence="2 17 18">
        <text>(6R)-NADPHX = (6S)-NADPHX</text>
        <dbReference type="Rhea" id="RHEA:32227"/>
        <dbReference type="ChEBI" id="CHEBI:64076"/>
        <dbReference type="ChEBI" id="CHEBI:64077"/>
        <dbReference type="EC" id="5.1.99.6"/>
    </reaction>
</comment>
<evidence type="ECO:0000256" key="6">
    <source>
        <dbReference type="ARBA" id="ARBA00022741"/>
    </source>
</evidence>
<evidence type="ECO:0000256" key="1">
    <source>
        <dbReference type="ARBA" id="ARBA00000013"/>
    </source>
</evidence>
<keyword evidence="12 18" id="KW-0456">Lyase</keyword>
<evidence type="ECO:0000313" key="21">
    <source>
        <dbReference type="EMBL" id="AFL69590.1"/>
    </source>
</evidence>
<dbReference type="PIRSF" id="PIRSF017184">
    <property type="entry name" value="Nnr"/>
    <property type="match status" value="1"/>
</dbReference>
<feature type="binding site" evidence="17">
    <location>
        <begin position="56"/>
        <end position="60"/>
    </location>
    <ligand>
        <name>(6S)-NADPHX</name>
        <dbReference type="ChEBI" id="CHEBI:64076"/>
    </ligand>
</feature>
<dbReference type="Pfam" id="PF01256">
    <property type="entry name" value="Carb_kinase"/>
    <property type="match status" value="1"/>
</dbReference>
<evidence type="ECO:0000259" key="20">
    <source>
        <dbReference type="PROSITE" id="PS51385"/>
    </source>
</evidence>
<dbReference type="SUPFAM" id="SSF64153">
    <property type="entry name" value="YjeF N-terminal domain-like"/>
    <property type="match status" value="1"/>
</dbReference>
<comment type="similarity">
    <text evidence="17">Belongs to the NnrE/AIBP family.</text>
</comment>
<dbReference type="InterPro" id="IPR017953">
    <property type="entry name" value="Carbohydrate_kinase_pred_CS"/>
</dbReference>
<sequence length="465" mass="50381">MHYAYEETHTLDERCYTHFSLSPEILMEHAGLALASAVKKKLTCKKNALFICGSGNNGADGMVAARLLHGKFNVALYLPSQVKSPLAQLQLERAKKLGVPIVETLIDADVYVDALFGSGLNRPLESVTCKLLEALNTQKGYKIACDIPSGILNDLTLSSTIFHAHETIVMGALKLCLLNDTLKDAVGKIRVASLGITRKAYEVPSPFFVLQKKDLKLPFRTQKNSNKGSFGHVAILQGTKEGAAHLAGIGAFHFGAGLVSLIGEKIKKLPVYLMHTPTLPKNASVILAGMGLEMPFDATWVKHLLLSNDLPLVIDASLCHHELIVELLNSQKPLVLTPHPKEFSSILSFTCKEKIRVEEIQSNRFFYAKQFSEIFPHVVLVLKGANTIIAHKGELFINTYGTPSLAKGGSGDVLAGMIGALIAQGYSLKDAAIHASLAHALVSKKLTCNNFALTPLDICKGLKCL</sequence>
<comment type="cofactor">
    <cofactor evidence="17 18">
        <name>K(+)</name>
        <dbReference type="ChEBI" id="CHEBI:29103"/>
    </cofactor>
    <text evidence="17 18">Binds 1 potassium ion per subunit.</text>
</comment>
<dbReference type="InterPro" id="IPR030677">
    <property type="entry name" value="Nnr"/>
</dbReference>
<dbReference type="Proteomes" id="UP000006176">
    <property type="component" value="Chromosome"/>
</dbReference>
<dbReference type="PROSITE" id="PS51383">
    <property type="entry name" value="YJEF_C_3"/>
    <property type="match status" value="1"/>
</dbReference>
<dbReference type="GO" id="GO:0005524">
    <property type="term" value="F:ATP binding"/>
    <property type="evidence" value="ECO:0007669"/>
    <property type="project" value="UniProtKB-UniRule"/>
</dbReference>
<evidence type="ECO:0000256" key="13">
    <source>
        <dbReference type="ARBA" id="ARBA00023268"/>
    </source>
</evidence>
<keyword evidence="21" id="KW-0808">Transferase</keyword>
<evidence type="ECO:0000256" key="15">
    <source>
        <dbReference type="ARBA" id="ARBA00048238"/>
    </source>
</evidence>
<dbReference type="NCBIfam" id="TIGR00197">
    <property type="entry name" value="yjeF_nterm"/>
    <property type="match status" value="1"/>
</dbReference>
<keyword evidence="21" id="KW-0418">Kinase</keyword>
<dbReference type="KEGG" id="sba:Sulba_2315"/>
<dbReference type="EC" id="5.1.99.6" evidence="17"/>
<dbReference type="OrthoDB" id="9806925at2"/>
<comment type="catalytic activity">
    <reaction evidence="15 18">
        <text>(6S)-NADHX + ADP = AMP + phosphate + NADH + H(+)</text>
        <dbReference type="Rhea" id="RHEA:32223"/>
        <dbReference type="ChEBI" id="CHEBI:15378"/>
        <dbReference type="ChEBI" id="CHEBI:43474"/>
        <dbReference type="ChEBI" id="CHEBI:57945"/>
        <dbReference type="ChEBI" id="CHEBI:64074"/>
        <dbReference type="ChEBI" id="CHEBI:456215"/>
        <dbReference type="ChEBI" id="CHEBI:456216"/>
        <dbReference type="EC" id="4.2.1.136"/>
    </reaction>
</comment>
<evidence type="ECO:0000256" key="5">
    <source>
        <dbReference type="ARBA" id="ARBA00022723"/>
    </source>
</evidence>
<dbReference type="PATRIC" id="fig|760154.4.peg.2319"/>
<keyword evidence="7 18" id="KW-0067">ATP-binding</keyword>
<evidence type="ECO:0000256" key="14">
    <source>
        <dbReference type="ARBA" id="ARBA00025153"/>
    </source>
</evidence>
<dbReference type="Gene3D" id="3.40.1190.20">
    <property type="match status" value="1"/>
</dbReference>
<comment type="caution">
    <text evidence="17">Lacks conserved residue(s) required for the propagation of feature annotation.</text>
</comment>
<keyword evidence="13" id="KW-0511">Multifunctional enzyme</keyword>
<dbReference type="InterPro" id="IPR036652">
    <property type="entry name" value="YjeF_N_dom_sf"/>
</dbReference>
<comment type="catalytic activity">
    <reaction evidence="1 17 18">
        <text>(6R)-NADHX = (6S)-NADHX</text>
        <dbReference type="Rhea" id="RHEA:32215"/>
        <dbReference type="ChEBI" id="CHEBI:64074"/>
        <dbReference type="ChEBI" id="CHEBI:64075"/>
        <dbReference type="EC" id="5.1.99.6"/>
    </reaction>
</comment>
<evidence type="ECO:0000313" key="22">
    <source>
        <dbReference type="Proteomes" id="UP000006176"/>
    </source>
</evidence>
<dbReference type="NCBIfam" id="TIGR00196">
    <property type="entry name" value="yjeF_cterm"/>
    <property type="match status" value="1"/>
</dbReference>
<dbReference type="STRING" id="760154.Sulba_2315"/>
<evidence type="ECO:0000256" key="11">
    <source>
        <dbReference type="ARBA" id="ARBA00023235"/>
    </source>
</evidence>
<dbReference type="EMBL" id="CP003333">
    <property type="protein sequence ID" value="AFL69590.1"/>
    <property type="molecule type" value="Genomic_DNA"/>
</dbReference>
<dbReference type="CDD" id="cd01171">
    <property type="entry name" value="YXKO-related"/>
    <property type="match status" value="1"/>
</dbReference>
<feature type="domain" description="YjeF N-terminal" evidence="20">
    <location>
        <begin position="8"/>
        <end position="202"/>
    </location>
</feature>
<dbReference type="RefSeq" id="WP_014770453.1">
    <property type="nucleotide sequence ID" value="NC_018002.1"/>
</dbReference>
<comment type="similarity">
    <text evidence="4 18">In the C-terminal section; belongs to the NnrD/CARKD family.</text>
</comment>
<evidence type="ECO:0000256" key="2">
    <source>
        <dbReference type="ARBA" id="ARBA00000909"/>
    </source>
</evidence>
<evidence type="ECO:0000256" key="7">
    <source>
        <dbReference type="ARBA" id="ARBA00022840"/>
    </source>
</evidence>
<organism evidence="21 22">
    <name type="scientific">Sulfurospirillum barnesii (strain ATCC 700032 / DSM 10660 / SES-3)</name>
    <dbReference type="NCBI Taxonomy" id="760154"/>
    <lineage>
        <taxon>Bacteria</taxon>
        <taxon>Pseudomonadati</taxon>
        <taxon>Campylobacterota</taxon>
        <taxon>Epsilonproteobacteria</taxon>
        <taxon>Campylobacterales</taxon>
        <taxon>Sulfurospirillaceae</taxon>
        <taxon>Sulfurospirillum</taxon>
    </lineage>
</organism>
<proteinExistence type="inferred from homology"/>
<feature type="binding site" evidence="17">
    <location>
        <position position="57"/>
    </location>
    <ligand>
        <name>K(+)</name>
        <dbReference type="ChEBI" id="CHEBI:29103"/>
    </ligand>
</feature>
<dbReference type="eggNOG" id="COG0063">
    <property type="taxonomic scope" value="Bacteria"/>
</dbReference>
<comment type="function">
    <text evidence="14 18">Bifunctional enzyme that catalyzes the epimerization of the S- and R-forms of NAD(P)HX and the dehydration of the S-form of NAD(P)HX at the expense of ADP, which is converted to AMP. This allows the repair of both epimers of NAD(P)HX, a damaged form of NAD(P)H that is a result of enzymatic or heat-dependent hydration.</text>
</comment>
<dbReference type="InterPro" id="IPR004443">
    <property type="entry name" value="YjeF_N_dom"/>
</dbReference>
<keyword evidence="11 17" id="KW-0413">Isomerase</keyword>
<dbReference type="Pfam" id="PF03853">
    <property type="entry name" value="YjeF_N"/>
    <property type="match status" value="1"/>
</dbReference>
<feature type="binding site" evidence="17">
    <location>
        <position position="149"/>
    </location>
    <ligand>
        <name>K(+)</name>
        <dbReference type="ChEBI" id="CHEBI:29103"/>
    </ligand>
</feature>
<dbReference type="GO" id="GO:0016301">
    <property type="term" value="F:kinase activity"/>
    <property type="evidence" value="ECO:0007669"/>
    <property type="project" value="UniProtKB-KW"/>
</dbReference>
<dbReference type="GO" id="GO:0052855">
    <property type="term" value="F:ADP-dependent NAD(P)H-hydrate dehydratase activity"/>
    <property type="evidence" value="ECO:0007669"/>
    <property type="project" value="UniProtKB-UniRule"/>
</dbReference>
<keyword evidence="10 17" id="KW-0520">NAD</keyword>
<keyword evidence="22" id="KW-1185">Reference proteome</keyword>